<protein>
    <submittedName>
        <fullName evidence="2">Uncharacterized protein</fullName>
    </submittedName>
</protein>
<feature type="transmembrane region" description="Helical" evidence="1">
    <location>
        <begin position="68"/>
        <end position="88"/>
    </location>
</feature>
<accession>A0A430UUD7</accession>
<keyword evidence="1" id="KW-0472">Membrane</keyword>
<keyword evidence="1" id="KW-1133">Transmembrane helix</keyword>
<organism evidence="2 3">
    <name type="scientific">Thermus scotoductus</name>
    <dbReference type="NCBI Taxonomy" id="37636"/>
    <lineage>
        <taxon>Bacteria</taxon>
        <taxon>Thermotogati</taxon>
        <taxon>Deinococcota</taxon>
        <taxon>Deinococci</taxon>
        <taxon>Thermales</taxon>
        <taxon>Thermaceae</taxon>
        <taxon>Thermus</taxon>
    </lineage>
</organism>
<gene>
    <name evidence="2" type="ORF">CSW30_01040</name>
</gene>
<evidence type="ECO:0000313" key="3">
    <source>
        <dbReference type="Proteomes" id="UP000287173"/>
    </source>
</evidence>
<dbReference type="EMBL" id="PEMG01000021">
    <property type="protein sequence ID" value="RTI12433.1"/>
    <property type="molecule type" value="Genomic_DNA"/>
</dbReference>
<comment type="caution">
    <text evidence="2">The sequence shown here is derived from an EMBL/GenBank/DDBJ whole genome shotgun (WGS) entry which is preliminary data.</text>
</comment>
<proteinExistence type="predicted"/>
<evidence type="ECO:0000313" key="2">
    <source>
        <dbReference type="EMBL" id="RTI12433.1"/>
    </source>
</evidence>
<sequence length="125" mass="13857">MVLKQYSPLRWVRRLGTAGLEAAELGAELPRQLRRLVRELEQGELQFGMRPEGFEPLMGRLERLANRLVLGMLASAFIVGLAVLMAVFHPPNVERLVGPAFGLGFVAAVLLGAYLAWTILRPHRG</sequence>
<dbReference type="Proteomes" id="UP000287173">
    <property type="component" value="Unassembled WGS sequence"/>
</dbReference>
<reference evidence="2 3" key="1">
    <citation type="journal article" date="2019" name="Extremophiles">
        <title>Biogeography of thermophiles and predominance of Thermus scotoductus in domestic water heaters.</title>
        <authorList>
            <person name="Wilpiszeski R.L."/>
            <person name="Zhang Z."/>
            <person name="House C.H."/>
        </authorList>
    </citation>
    <scope>NUCLEOTIDE SEQUENCE [LARGE SCALE GENOMIC DNA]</scope>
    <source>
        <strain evidence="2 3">17_S17</strain>
    </source>
</reference>
<keyword evidence="1" id="KW-0812">Transmembrane</keyword>
<evidence type="ECO:0000256" key="1">
    <source>
        <dbReference type="SAM" id="Phobius"/>
    </source>
</evidence>
<feature type="transmembrane region" description="Helical" evidence="1">
    <location>
        <begin position="100"/>
        <end position="120"/>
    </location>
</feature>
<name>A0A430UUD7_THESC</name>
<dbReference type="AlphaFoldDB" id="A0A430UUD7"/>